<dbReference type="AlphaFoldDB" id="A0A0C2MLG8"/>
<comment type="caution">
    <text evidence="2">The sequence shown here is derived from an EMBL/GenBank/DDBJ whole genome shotgun (WGS) entry which is preliminary data.</text>
</comment>
<keyword evidence="3" id="KW-1185">Reference proteome</keyword>
<dbReference type="PANTHER" id="PTHR13587:SF7">
    <property type="entry name" value="INTEGRATOR COMPLEX SUBUNIT 3"/>
    <property type="match status" value="1"/>
</dbReference>
<dbReference type="InterPro" id="IPR019333">
    <property type="entry name" value="INTS3_N"/>
</dbReference>
<name>A0A0C2MLG8_THEKT</name>
<dbReference type="OrthoDB" id="2021145at2759"/>
<proteinExistence type="predicted"/>
<reference evidence="2 3" key="1">
    <citation type="journal article" date="2014" name="Genome Biol. Evol.">
        <title>The genome of the myxosporean Thelohanellus kitauei shows adaptations to nutrient acquisition within its fish host.</title>
        <authorList>
            <person name="Yang Y."/>
            <person name="Xiong J."/>
            <person name="Zhou Z."/>
            <person name="Huo F."/>
            <person name="Miao W."/>
            <person name="Ran C."/>
            <person name="Liu Y."/>
            <person name="Zhang J."/>
            <person name="Feng J."/>
            <person name="Wang M."/>
            <person name="Wang M."/>
            <person name="Wang L."/>
            <person name="Yao B."/>
        </authorList>
    </citation>
    <scope>NUCLEOTIDE SEQUENCE [LARGE SCALE GENOMIC DNA]</scope>
    <source>
        <strain evidence="2">Wuqing</strain>
    </source>
</reference>
<sequence length="126" mass="15004">MEESYLSRNQMLGEFEDRNKREPDTGNPQNQEMYEKLCFAHLYVILTDNESALSALRELIFITRDKLFFIITKVDHFVTYYIDYFKEKTFEQIFWLVEQLIKLNAAGVDSVALSLLRQITCKLEYL</sequence>
<accession>A0A0C2MLG8</accession>
<dbReference type="GO" id="GO:0005737">
    <property type="term" value="C:cytoplasm"/>
    <property type="evidence" value="ECO:0007669"/>
    <property type="project" value="TreeGrafter"/>
</dbReference>
<evidence type="ECO:0000259" key="1">
    <source>
        <dbReference type="Pfam" id="PF10189"/>
    </source>
</evidence>
<dbReference type="Pfam" id="PF10189">
    <property type="entry name" value="Ints3_N"/>
    <property type="match status" value="1"/>
</dbReference>
<dbReference type="Proteomes" id="UP000031668">
    <property type="component" value="Unassembled WGS sequence"/>
</dbReference>
<dbReference type="PANTHER" id="PTHR13587">
    <property type="entry name" value="INTEGRATOR COMPLEX SUBUNIT 3"/>
    <property type="match status" value="1"/>
</dbReference>
<feature type="domain" description="Integrator complex subunit 3 N-terminal" evidence="1">
    <location>
        <begin position="33"/>
        <end position="121"/>
    </location>
</feature>
<protein>
    <submittedName>
        <fullName evidence="2">Integrator complex subunit 3</fullName>
    </submittedName>
</protein>
<dbReference type="InterPro" id="IPR045334">
    <property type="entry name" value="INTS3"/>
</dbReference>
<dbReference type="EMBL" id="JWZT01003972">
    <property type="protein sequence ID" value="KII65180.1"/>
    <property type="molecule type" value="Genomic_DNA"/>
</dbReference>
<gene>
    <name evidence="2" type="ORF">RF11_12086</name>
</gene>
<evidence type="ECO:0000313" key="3">
    <source>
        <dbReference type="Proteomes" id="UP000031668"/>
    </source>
</evidence>
<evidence type="ECO:0000313" key="2">
    <source>
        <dbReference type="EMBL" id="KII65180.1"/>
    </source>
</evidence>
<organism evidence="2 3">
    <name type="scientific">Thelohanellus kitauei</name>
    <name type="common">Myxosporean</name>
    <dbReference type="NCBI Taxonomy" id="669202"/>
    <lineage>
        <taxon>Eukaryota</taxon>
        <taxon>Metazoa</taxon>
        <taxon>Cnidaria</taxon>
        <taxon>Myxozoa</taxon>
        <taxon>Myxosporea</taxon>
        <taxon>Bivalvulida</taxon>
        <taxon>Platysporina</taxon>
        <taxon>Myxobolidae</taxon>
        <taxon>Thelohanellus</taxon>
    </lineage>
</organism>